<dbReference type="Proteomes" id="UP001165342">
    <property type="component" value="Unassembled WGS sequence"/>
</dbReference>
<name>A0ABT0S3Q3_9SPHN</name>
<dbReference type="EMBL" id="JAMGBE010000003">
    <property type="protein sequence ID" value="MCL6730503.1"/>
    <property type="molecule type" value="Genomic_DNA"/>
</dbReference>
<dbReference type="GO" id="GO:0016779">
    <property type="term" value="F:nucleotidyltransferase activity"/>
    <property type="evidence" value="ECO:0007669"/>
    <property type="project" value="UniProtKB-KW"/>
</dbReference>
<sequence>MSELAIRTLTGVVMIAVALLASAVGGTIFAVAVAAVATAMYYEWTRIVRDWGLSWKIGGFFYALAPALSLLWVRERDVHGLELLLWVFLVTWSTDIGAYFAGRTFGRAKLAPSISPNKTWAGLCGGVVAAAIVGGAWALMTGLGTLLLMLAPIFAVAAQAGDLFESWMKRRAGVKDSGHWLPGHGGVLDRLDGLVPVAVLTAIAQLLGLT</sequence>
<feature type="transmembrane region" description="Helical" evidence="19">
    <location>
        <begin position="83"/>
        <end position="100"/>
    </location>
</feature>
<dbReference type="PANTHER" id="PTHR46382:SF1">
    <property type="entry name" value="PHOSPHATIDATE CYTIDYLYLTRANSFERASE"/>
    <property type="match status" value="1"/>
</dbReference>
<evidence type="ECO:0000256" key="7">
    <source>
        <dbReference type="ARBA" id="ARBA00019373"/>
    </source>
</evidence>
<keyword evidence="10 18" id="KW-0808">Transferase</keyword>
<evidence type="ECO:0000256" key="11">
    <source>
        <dbReference type="ARBA" id="ARBA00022692"/>
    </source>
</evidence>
<keyword evidence="21" id="KW-1185">Reference proteome</keyword>
<evidence type="ECO:0000256" key="9">
    <source>
        <dbReference type="ARBA" id="ARBA00022516"/>
    </source>
</evidence>
<evidence type="ECO:0000256" key="6">
    <source>
        <dbReference type="ARBA" id="ARBA00012487"/>
    </source>
</evidence>
<keyword evidence="11 18" id="KW-0812">Transmembrane</keyword>
<keyword evidence="15 19" id="KW-0472">Membrane</keyword>
<keyword evidence="14" id="KW-0443">Lipid metabolism</keyword>
<comment type="caution">
    <text evidence="20">The sequence shown here is derived from an EMBL/GenBank/DDBJ whole genome shotgun (WGS) entry which is preliminary data.</text>
</comment>
<evidence type="ECO:0000256" key="14">
    <source>
        <dbReference type="ARBA" id="ARBA00023098"/>
    </source>
</evidence>
<comment type="pathway">
    <text evidence="3 18">Phospholipid metabolism; CDP-diacylglycerol biosynthesis; CDP-diacylglycerol from sn-glycerol 3-phosphate: step 3/3.</text>
</comment>
<dbReference type="PROSITE" id="PS01315">
    <property type="entry name" value="CDS"/>
    <property type="match status" value="1"/>
</dbReference>
<evidence type="ECO:0000256" key="5">
    <source>
        <dbReference type="ARBA" id="ARBA00010185"/>
    </source>
</evidence>
<keyword evidence="8" id="KW-1003">Cell membrane</keyword>
<feature type="transmembrane region" description="Helical" evidence="19">
    <location>
        <begin position="146"/>
        <end position="164"/>
    </location>
</feature>
<evidence type="ECO:0000256" key="12">
    <source>
        <dbReference type="ARBA" id="ARBA00022695"/>
    </source>
</evidence>
<evidence type="ECO:0000313" key="21">
    <source>
        <dbReference type="Proteomes" id="UP001165342"/>
    </source>
</evidence>
<dbReference type="Pfam" id="PF01148">
    <property type="entry name" value="CTP_transf_1"/>
    <property type="match status" value="1"/>
</dbReference>
<dbReference type="RefSeq" id="WP_249831986.1">
    <property type="nucleotide sequence ID" value="NZ_JAMGBE010000003.1"/>
</dbReference>
<organism evidence="20 21">
    <name type="scientific">Sphingomonas hankyongi</name>
    <dbReference type="NCBI Taxonomy" id="2908209"/>
    <lineage>
        <taxon>Bacteria</taxon>
        <taxon>Pseudomonadati</taxon>
        <taxon>Pseudomonadota</taxon>
        <taxon>Alphaproteobacteria</taxon>
        <taxon>Sphingomonadales</taxon>
        <taxon>Sphingomonadaceae</taxon>
        <taxon>Sphingomonas</taxon>
    </lineage>
</organism>
<evidence type="ECO:0000256" key="13">
    <source>
        <dbReference type="ARBA" id="ARBA00022989"/>
    </source>
</evidence>
<feature type="transmembrane region" description="Helical" evidence="19">
    <location>
        <begin position="12"/>
        <end position="41"/>
    </location>
</feature>
<evidence type="ECO:0000256" key="4">
    <source>
        <dbReference type="ARBA" id="ARBA00005189"/>
    </source>
</evidence>
<comment type="catalytic activity">
    <reaction evidence="1 18">
        <text>a 1,2-diacyl-sn-glycero-3-phosphate + CTP + H(+) = a CDP-1,2-diacyl-sn-glycerol + diphosphate</text>
        <dbReference type="Rhea" id="RHEA:16229"/>
        <dbReference type="ChEBI" id="CHEBI:15378"/>
        <dbReference type="ChEBI" id="CHEBI:33019"/>
        <dbReference type="ChEBI" id="CHEBI:37563"/>
        <dbReference type="ChEBI" id="CHEBI:58332"/>
        <dbReference type="ChEBI" id="CHEBI:58608"/>
        <dbReference type="EC" id="2.7.7.41"/>
    </reaction>
</comment>
<comment type="similarity">
    <text evidence="5 18">Belongs to the CDS family.</text>
</comment>
<dbReference type="InterPro" id="IPR000374">
    <property type="entry name" value="PC_trans"/>
</dbReference>
<dbReference type="EC" id="2.7.7.41" evidence="6 18"/>
<feature type="transmembrane region" description="Helical" evidence="19">
    <location>
        <begin position="120"/>
        <end position="140"/>
    </location>
</feature>
<evidence type="ECO:0000256" key="16">
    <source>
        <dbReference type="ARBA" id="ARBA00023209"/>
    </source>
</evidence>
<keyword evidence="12 18" id="KW-0548">Nucleotidyltransferase</keyword>
<keyword evidence="16" id="KW-0594">Phospholipid biosynthesis</keyword>
<accession>A0ABT0S3Q3</accession>
<evidence type="ECO:0000256" key="10">
    <source>
        <dbReference type="ARBA" id="ARBA00022679"/>
    </source>
</evidence>
<comment type="pathway">
    <text evidence="4">Lipid metabolism.</text>
</comment>
<keyword evidence="13 19" id="KW-1133">Transmembrane helix</keyword>
<comment type="subcellular location">
    <subcellularLocation>
        <location evidence="2">Cell membrane</location>
        <topology evidence="2">Multi-pass membrane protein</topology>
    </subcellularLocation>
</comment>
<keyword evidence="17" id="KW-1208">Phospholipid metabolism</keyword>
<proteinExistence type="inferred from homology"/>
<dbReference type="PANTHER" id="PTHR46382">
    <property type="entry name" value="PHOSPHATIDATE CYTIDYLYLTRANSFERASE"/>
    <property type="match status" value="1"/>
</dbReference>
<keyword evidence="9" id="KW-0444">Lipid biosynthesis</keyword>
<evidence type="ECO:0000256" key="1">
    <source>
        <dbReference type="ARBA" id="ARBA00001698"/>
    </source>
</evidence>
<evidence type="ECO:0000256" key="18">
    <source>
        <dbReference type="RuleBase" id="RU003938"/>
    </source>
</evidence>
<feature type="transmembrane region" description="Helical" evidence="19">
    <location>
        <begin position="53"/>
        <end position="71"/>
    </location>
</feature>
<evidence type="ECO:0000256" key="19">
    <source>
        <dbReference type="SAM" id="Phobius"/>
    </source>
</evidence>
<protein>
    <recommendedName>
        <fullName evidence="7 18">Phosphatidate cytidylyltransferase</fullName>
        <ecNumber evidence="6 18">2.7.7.41</ecNumber>
    </recommendedName>
</protein>
<gene>
    <name evidence="20" type="ORF">LZ538_10630</name>
</gene>
<evidence type="ECO:0000256" key="3">
    <source>
        <dbReference type="ARBA" id="ARBA00005119"/>
    </source>
</evidence>
<evidence type="ECO:0000256" key="15">
    <source>
        <dbReference type="ARBA" id="ARBA00023136"/>
    </source>
</evidence>
<evidence type="ECO:0000313" key="20">
    <source>
        <dbReference type="EMBL" id="MCL6730503.1"/>
    </source>
</evidence>
<evidence type="ECO:0000256" key="2">
    <source>
        <dbReference type="ARBA" id="ARBA00004651"/>
    </source>
</evidence>
<evidence type="ECO:0000256" key="8">
    <source>
        <dbReference type="ARBA" id="ARBA00022475"/>
    </source>
</evidence>
<evidence type="ECO:0000256" key="17">
    <source>
        <dbReference type="ARBA" id="ARBA00023264"/>
    </source>
</evidence>
<reference evidence="20" key="1">
    <citation type="submission" date="2022-05" db="EMBL/GenBank/DDBJ databases">
        <authorList>
            <person name="Jo J.-H."/>
            <person name="Im W.-T."/>
        </authorList>
    </citation>
    <scope>NUCLEOTIDE SEQUENCE</scope>
    <source>
        <strain evidence="20">SE220</strain>
    </source>
</reference>